<name>A0A8H6FFJ9_9LECA</name>
<feature type="compositionally biased region" description="Low complexity" evidence="1">
    <location>
        <begin position="164"/>
        <end position="179"/>
    </location>
</feature>
<protein>
    <submittedName>
        <fullName evidence="3">Uncharacterized protein</fullName>
    </submittedName>
</protein>
<reference evidence="3 4" key="1">
    <citation type="journal article" date="2020" name="Genomics">
        <title>Complete, high-quality genomes from long-read metagenomic sequencing of two wolf lichen thalli reveals enigmatic genome architecture.</title>
        <authorList>
            <person name="McKenzie S.K."/>
            <person name="Walston R.F."/>
            <person name="Allen J.L."/>
        </authorList>
    </citation>
    <scope>NUCLEOTIDE SEQUENCE [LARGE SCALE GENOMIC DNA]</scope>
    <source>
        <strain evidence="3">WasteWater2</strain>
    </source>
</reference>
<feature type="region of interest" description="Disordered" evidence="1">
    <location>
        <begin position="160"/>
        <end position="209"/>
    </location>
</feature>
<feature type="signal peptide" evidence="2">
    <location>
        <begin position="1"/>
        <end position="20"/>
    </location>
</feature>
<proteinExistence type="predicted"/>
<organism evidence="3 4">
    <name type="scientific">Letharia columbiana</name>
    <dbReference type="NCBI Taxonomy" id="112416"/>
    <lineage>
        <taxon>Eukaryota</taxon>
        <taxon>Fungi</taxon>
        <taxon>Dikarya</taxon>
        <taxon>Ascomycota</taxon>
        <taxon>Pezizomycotina</taxon>
        <taxon>Lecanoromycetes</taxon>
        <taxon>OSLEUM clade</taxon>
        <taxon>Lecanoromycetidae</taxon>
        <taxon>Lecanorales</taxon>
        <taxon>Lecanorineae</taxon>
        <taxon>Parmeliaceae</taxon>
        <taxon>Letharia</taxon>
    </lineage>
</organism>
<dbReference type="GeneID" id="59294037"/>
<feature type="compositionally biased region" description="Polar residues" evidence="1">
    <location>
        <begin position="193"/>
        <end position="209"/>
    </location>
</feature>
<dbReference type="OrthoDB" id="5398267at2759"/>
<sequence length="333" mass="35162">MTTFQTSIALLLYHLTLVPATSLPVLSQALSTNNSLPAILIPTNPTAPTPPPGFSVRLNFNSSVQLRPLEVYIYTMGLLTTLCFSPWTSTITHSLVMSGSDASTEVVLNPLRPFDDSTLEVRHGVLGLYKAGVAIAQGGRFTKLDAPLYVRDLQVGSLQVQPRSTLSSTTNNTNNNNNQPQPPTNPTPPSSNDPATLTTDSGTITDPTDPNFTLTYHYDGVRIKAQDIFTAFLDALATAAEHGNGDPAAHIPAARSAGGDTVLSTWTVGPGAAMTWQRLKRALCLVWTALVTGRRARFEGLAFGVVYQGVGIGGGRLLRFDGGGGGVDGDGDG</sequence>
<keyword evidence="2" id="KW-0732">Signal</keyword>
<gene>
    <name evidence="3" type="ORF">HO173_012403</name>
</gene>
<accession>A0A8H6FFJ9</accession>
<feature type="compositionally biased region" description="Pro residues" evidence="1">
    <location>
        <begin position="180"/>
        <end position="191"/>
    </location>
</feature>
<keyword evidence="4" id="KW-1185">Reference proteome</keyword>
<feature type="chain" id="PRO_5034339914" evidence="2">
    <location>
        <begin position="21"/>
        <end position="333"/>
    </location>
</feature>
<dbReference type="AlphaFoldDB" id="A0A8H6FFJ9"/>
<evidence type="ECO:0000313" key="3">
    <source>
        <dbReference type="EMBL" id="KAF6226657.1"/>
    </source>
</evidence>
<evidence type="ECO:0000256" key="1">
    <source>
        <dbReference type="SAM" id="MobiDB-lite"/>
    </source>
</evidence>
<dbReference type="Proteomes" id="UP000578531">
    <property type="component" value="Unassembled WGS sequence"/>
</dbReference>
<dbReference type="RefSeq" id="XP_037158808.1">
    <property type="nucleotide sequence ID" value="XM_037314272.1"/>
</dbReference>
<evidence type="ECO:0000313" key="4">
    <source>
        <dbReference type="Proteomes" id="UP000578531"/>
    </source>
</evidence>
<comment type="caution">
    <text evidence="3">The sequence shown here is derived from an EMBL/GenBank/DDBJ whole genome shotgun (WGS) entry which is preliminary data.</text>
</comment>
<evidence type="ECO:0000256" key="2">
    <source>
        <dbReference type="SAM" id="SignalP"/>
    </source>
</evidence>
<dbReference type="EMBL" id="JACCJC010000090">
    <property type="protein sequence ID" value="KAF6226657.1"/>
    <property type="molecule type" value="Genomic_DNA"/>
</dbReference>